<dbReference type="PANTHER" id="PTHR33507:SF3">
    <property type="entry name" value="INNER MEMBRANE PROTEIN YBBJ"/>
    <property type="match status" value="1"/>
</dbReference>
<dbReference type="InterPro" id="IPR052165">
    <property type="entry name" value="Membrane_assoc_protease"/>
</dbReference>
<accession>A0A3P1SR75</accession>
<feature type="transmembrane region" description="Helical" evidence="5">
    <location>
        <begin position="12"/>
        <end position="42"/>
    </location>
</feature>
<proteinExistence type="predicted"/>
<feature type="transmembrane region" description="Helical" evidence="5">
    <location>
        <begin position="54"/>
        <end position="73"/>
    </location>
</feature>
<dbReference type="GO" id="GO:0005886">
    <property type="term" value="C:plasma membrane"/>
    <property type="evidence" value="ECO:0007669"/>
    <property type="project" value="TreeGrafter"/>
</dbReference>
<evidence type="ECO:0000313" key="8">
    <source>
        <dbReference type="Proteomes" id="UP000267535"/>
    </source>
</evidence>
<dbReference type="InterPro" id="IPR002810">
    <property type="entry name" value="NfeD-like_C"/>
</dbReference>
<keyword evidence="4 5" id="KW-0472">Membrane</keyword>
<keyword evidence="3 5" id="KW-1133">Transmembrane helix</keyword>
<sequence>MAEWFSELTQWHWLTLGVVLLILEIIGASGFLIGLAVASFVLAGIAALELIVSWQYQLLCFAALGMIFTVLYWRIFRRFNTQSDEPLMNDRAAQLIGRRLRLDSTLENGQGRVQIGDTFWKVEADDELATGTRIEIYDCEGMTLKVRPFSNHS</sequence>
<keyword evidence="2 5" id="KW-0812">Transmembrane</keyword>
<dbReference type="AlphaFoldDB" id="A0A3P1SR75"/>
<comment type="subcellular location">
    <subcellularLocation>
        <location evidence="1">Membrane</location>
        <topology evidence="1">Multi-pass membrane protein</topology>
    </subcellularLocation>
</comment>
<dbReference type="RefSeq" id="WP_124925901.1">
    <property type="nucleotide sequence ID" value="NZ_BMOH01000006.1"/>
</dbReference>
<dbReference type="InterPro" id="IPR036259">
    <property type="entry name" value="MFS_trans_sf"/>
</dbReference>
<evidence type="ECO:0000259" key="6">
    <source>
        <dbReference type="Pfam" id="PF01957"/>
    </source>
</evidence>
<dbReference type="SUPFAM" id="SSF141322">
    <property type="entry name" value="NfeD domain-like"/>
    <property type="match status" value="1"/>
</dbReference>
<dbReference type="Proteomes" id="UP000267535">
    <property type="component" value="Unassembled WGS sequence"/>
</dbReference>
<evidence type="ECO:0000256" key="2">
    <source>
        <dbReference type="ARBA" id="ARBA00022692"/>
    </source>
</evidence>
<evidence type="ECO:0000256" key="3">
    <source>
        <dbReference type="ARBA" id="ARBA00022989"/>
    </source>
</evidence>
<dbReference type="PANTHER" id="PTHR33507">
    <property type="entry name" value="INNER MEMBRANE PROTEIN YBBJ"/>
    <property type="match status" value="1"/>
</dbReference>
<keyword evidence="8" id="KW-1185">Reference proteome</keyword>
<dbReference type="InterPro" id="IPR012340">
    <property type="entry name" value="NA-bd_OB-fold"/>
</dbReference>
<evidence type="ECO:0000256" key="1">
    <source>
        <dbReference type="ARBA" id="ARBA00004141"/>
    </source>
</evidence>
<evidence type="ECO:0000313" key="7">
    <source>
        <dbReference type="EMBL" id="RRC99711.1"/>
    </source>
</evidence>
<organism evidence="7 8">
    <name type="scientific">Amphritea balenae</name>
    <dbReference type="NCBI Taxonomy" id="452629"/>
    <lineage>
        <taxon>Bacteria</taxon>
        <taxon>Pseudomonadati</taxon>
        <taxon>Pseudomonadota</taxon>
        <taxon>Gammaproteobacteria</taxon>
        <taxon>Oceanospirillales</taxon>
        <taxon>Oceanospirillaceae</taxon>
        <taxon>Amphritea</taxon>
    </lineage>
</organism>
<feature type="domain" description="NfeD-like C-terminal" evidence="6">
    <location>
        <begin position="93"/>
        <end position="148"/>
    </location>
</feature>
<reference evidence="7 8" key="1">
    <citation type="submission" date="2018-11" db="EMBL/GenBank/DDBJ databases">
        <title>The draft genome sequence of Amphritea balenae JAMM 1525T.</title>
        <authorList>
            <person name="Fang Z."/>
            <person name="Zhang Y."/>
            <person name="Han X."/>
        </authorList>
    </citation>
    <scope>NUCLEOTIDE SEQUENCE [LARGE SCALE GENOMIC DNA]</scope>
    <source>
        <strain evidence="7 8">JAMM 1525</strain>
    </source>
</reference>
<dbReference type="OrthoDB" id="9810336at2"/>
<name>A0A3P1SR75_9GAMM</name>
<gene>
    <name evidence="7" type="ORF">EHS89_09490</name>
</gene>
<dbReference type="Pfam" id="PF01957">
    <property type="entry name" value="NfeD"/>
    <property type="match status" value="1"/>
</dbReference>
<comment type="caution">
    <text evidence="7">The sequence shown here is derived from an EMBL/GenBank/DDBJ whole genome shotgun (WGS) entry which is preliminary data.</text>
</comment>
<protein>
    <submittedName>
        <fullName evidence="7">NfeD family protein</fullName>
    </submittedName>
</protein>
<dbReference type="SUPFAM" id="SSF103473">
    <property type="entry name" value="MFS general substrate transporter"/>
    <property type="match status" value="1"/>
</dbReference>
<dbReference type="EMBL" id="RQXV01000004">
    <property type="protein sequence ID" value="RRC99711.1"/>
    <property type="molecule type" value="Genomic_DNA"/>
</dbReference>
<evidence type="ECO:0000256" key="5">
    <source>
        <dbReference type="SAM" id="Phobius"/>
    </source>
</evidence>
<dbReference type="Gene3D" id="2.40.50.140">
    <property type="entry name" value="Nucleic acid-binding proteins"/>
    <property type="match status" value="1"/>
</dbReference>
<evidence type="ECO:0000256" key="4">
    <source>
        <dbReference type="ARBA" id="ARBA00023136"/>
    </source>
</evidence>